<evidence type="ECO:0000313" key="5">
    <source>
        <dbReference type="EMBL" id="GHB54252.1"/>
    </source>
</evidence>
<dbReference type="Gene3D" id="3.30.1120.10">
    <property type="match status" value="1"/>
</dbReference>
<evidence type="ECO:0000259" key="4">
    <source>
        <dbReference type="Pfam" id="PF00884"/>
    </source>
</evidence>
<evidence type="ECO:0000256" key="3">
    <source>
        <dbReference type="SAM" id="SignalP"/>
    </source>
</evidence>
<dbReference type="CDD" id="cd16025">
    <property type="entry name" value="PAS_like"/>
    <property type="match status" value="1"/>
</dbReference>
<dbReference type="SUPFAM" id="SSF53649">
    <property type="entry name" value="Alkaline phosphatase-like"/>
    <property type="match status" value="1"/>
</dbReference>
<evidence type="ECO:0000313" key="6">
    <source>
        <dbReference type="Proteomes" id="UP000598271"/>
    </source>
</evidence>
<organism evidence="5 6">
    <name type="scientific">Persicitalea jodogahamensis</name>
    <dbReference type="NCBI Taxonomy" id="402147"/>
    <lineage>
        <taxon>Bacteria</taxon>
        <taxon>Pseudomonadati</taxon>
        <taxon>Bacteroidota</taxon>
        <taxon>Cytophagia</taxon>
        <taxon>Cytophagales</taxon>
        <taxon>Spirosomataceae</taxon>
        <taxon>Persicitalea</taxon>
    </lineage>
</organism>
<dbReference type="Proteomes" id="UP000598271">
    <property type="component" value="Unassembled WGS sequence"/>
</dbReference>
<dbReference type="InterPro" id="IPR017850">
    <property type="entry name" value="Alkaline_phosphatase_core_sf"/>
</dbReference>
<gene>
    <name evidence="5" type="primary">aslA</name>
    <name evidence="5" type="ORF">GCM10007390_04010</name>
</gene>
<name>A0A8J3D5T8_9BACT</name>
<dbReference type="AlphaFoldDB" id="A0A8J3D5T8"/>
<dbReference type="InterPro" id="IPR000917">
    <property type="entry name" value="Sulfatase_N"/>
</dbReference>
<protein>
    <submittedName>
        <fullName evidence="5">Arylsulfatase</fullName>
    </submittedName>
</protein>
<feature type="signal peptide" evidence="3">
    <location>
        <begin position="1"/>
        <end position="22"/>
    </location>
</feature>
<evidence type="ECO:0000256" key="1">
    <source>
        <dbReference type="ARBA" id="ARBA00008779"/>
    </source>
</evidence>
<feature type="chain" id="PRO_5035249098" evidence="3">
    <location>
        <begin position="23"/>
        <end position="560"/>
    </location>
</feature>
<proteinExistence type="inferred from homology"/>
<evidence type="ECO:0000256" key="2">
    <source>
        <dbReference type="ARBA" id="ARBA00022801"/>
    </source>
</evidence>
<dbReference type="PANTHER" id="PTHR42693:SF53">
    <property type="entry name" value="ENDO-4-O-SULFATASE"/>
    <property type="match status" value="1"/>
</dbReference>
<dbReference type="InterPro" id="IPR050738">
    <property type="entry name" value="Sulfatase"/>
</dbReference>
<dbReference type="PANTHER" id="PTHR42693">
    <property type="entry name" value="ARYLSULFATASE FAMILY MEMBER"/>
    <property type="match status" value="1"/>
</dbReference>
<dbReference type="FunFam" id="3.40.720.10:FF:000047">
    <property type="entry name" value="Arylsulfatase"/>
    <property type="match status" value="1"/>
</dbReference>
<sequence>MKNTKAFVRILCFSFTVLGLLAAYQQPISGISPAQASDRPNIVLIMADDMGYSDIGCFGSEIATPNIDRLAAEGIKLTNFYNASRCCPTRAALMTGVYPVQADIGEMDGDDGVPGYRGFLSRNTVTMAEVLGENGYHCMISGKWHLGQQEHAWPMKRGFHRQYASTTTTGHYFGIAKDRPYVIDDQSVEVPGEWIEAGQTDYKLFKNADGSQWYATDAYTDRAMENIEDLRKADAMKPFFLYLPYTAPHWPLHAFEEDIAKYEGKYLAGWDAVRQQRYRRLVELGIVPETWKLSPRNQQAKDWNHLTESEKKYYDRMMATYAAMIDRMDQNIGRLLTFLEEKGELENTIIFFLSDNGGSAENVHKGKEGVPTGRPDSFDSYEASWANVSNTPFQWFKQWTHEGGNATPLIAWYPKMIKAGTMDKQVAHVIDLMPTVCELAGAKYPATFRGNQILPLEGKSLVPVLEGKQREGHRVLFWNHLGHRAARKGDWKIVSRYEAKTETELPWELYDMSKDRTETNNLAKKYPQVVAELETEFANWFERTGSISHKNLVAMRKGKR</sequence>
<feature type="domain" description="Sulfatase N-terminal" evidence="4">
    <location>
        <begin position="40"/>
        <end position="442"/>
    </location>
</feature>
<comment type="caution">
    <text evidence="5">The sequence shown here is derived from an EMBL/GenBank/DDBJ whole genome shotgun (WGS) entry which is preliminary data.</text>
</comment>
<dbReference type="Pfam" id="PF00884">
    <property type="entry name" value="Sulfatase"/>
    <property type="match status" value="1"/>
</dbReference>
<keyword evidence="2" id="KW-0378">Hydrolase</keyword>
<dbReference type="GO" id="GO:0004065">
    <property type="term" value="F:arylsulfatase activity"/>
    <property type="evidence" value="ECO:0007669"/>
    <property type="project" value="TreeGrafter"/>
</dbReference>
<dbReference type="Gene3D" id="3.40.720.10">
    <property type="entry name" value="Alkaline Phosphatase, subunit A"/>
    <property type="match status" value="1"/>
</dbReference>
<comment type="similarity">
    <text evidence="1">Belongs to the sulfatase family.</text>
</comment>
<dbReference type="RefSeq" id="WP_189562681.1">
    <property type="nucleotide sequence ID" value="NZ_BMXF01000001.1"/>
</dbReference>
<keyword evidence="3" id="KW-0732">Signal</keyword>
<keyword evidence="6" id="KW-1185">Reference proteome</keyword>
<dbReference type="EMBL" id="BMXF01000001">
    <property type="protein sequence ID" value="GHB54252.1"/>
    <property type="molecule type" value="Genomic_DNA"/>
</dbReference>
<accession>A0A8J3D5T8</accession>
<reference evidence="5 6" key="1">
    <citation type="journal article" date="2014" name="Int. J. Syst. Evol. Microbiol.">
        <title>Complete genome sequence of Corynebacterium casei LMG S-19264T (=DSM 44701T), isolated from a smear-ripened cheese.</title>
        <authorList>
            <consortium name="US DOE Joint Genome Institute (JGI-PGF)"/>
            <person name="Walter F."/>
            <person name="Albersmeier A."/>
            <person name="Kalinowski J."/>
            <person name="Ruckert C."/>
        </authorList>
    </citation>
    <scope>NUCLEOTIDE SEQUENCE [LARGE SCALE GENOMIC DNA]</scope>
    <source>
        <strain evidence="5 6">KCTC 12866</strain>
    </source>
</reference>